<reference evidence="1" key="1">
    <citation type="journal article" date="2019" name="bioRxiv">
        <title>The Genome of the Zebra Mussel, Dreissena polymorpha: A Resource for Invasive Species Research.</title>
        <authorList>
            <person name="McCartney M.A."/>
            <person name="Auch B."/>
            <person name="Kono T."/>
            <person name="Mallez S."/>
            <person name="Zhang Y."/>
            <person name="Obille A."/>
            <person name="Becker A."/>
            <person name="Abrahante J.E."/>
            <person name="Garbe J."/>
            <person name="Badalamenti J.P."/>
            <person name="Herman A."/>
            <person name="Mangelson H."/>
            <person name="Liachko I."/>
            <person name="Sullivan S."/>
            <person name="Sone E.D."/>
            <person name="Koren S."/>
            <person name="Silverstein K.A.T."/>
            <person name="Beckman K.B."/>
            <person name="Gohl D.M."/>
        </authorList>
    </citation>
    <scope>NUCLEOTIDE SEQUENCE</scope>
    <source>
        <strain evidence="1">Duluth1</strain>
        <tissue evidence="1">Whole animal</tissue>
    </source>
</reference>
<protein>
    <submittedName>
        <fullName evidence="1">Uncharacterized protein</fullName>
    </submittedName>
</protein>
<accession>A0A9D4G7X1</accession>
<reference evidence="1" key="2">
    <citation type="submission" date="2020-11" db="EMBL/GenBank/DDBJ databases">
        <authorList>
            <person name="McCartney M.A."/>
            <person name="Auch B."/>
            <person name="Kono T."/>
            <person name="Mallez S."/>
            <person name="Becker A."/>
            <person name="Gohl D.M."/>
            <person name="Silverstein K.A.T."/>
            <person name="Koren S."/>
            <person name="Bechman K.B."/>
            <person name="Herman A."/>
            <person name="Abrahante J.E."/>
            <person name="Garbe J."/>
        </authorList>
    </citation>
    <scope>NUCLEOTIDE SEQUENCE</scope>
    <source>
        <strain evidence="1">Duluth1</strain>
        <tissue evidence="1">Whole animal</tissue>
    </source>
</reference>
<proteinExistence type="predicted"/>
<evidence type="ECO:0000313" key="2">
    <source>
        <dbReference type="Proteomes" id="UP000828390"/>
    </source>
</evidence>
<name>A0A9D4G7X1_DREPO</name>
<organism evidence="1 2">
    <name type="scientific">Dreissena polymorpha</name>
    <name type="common">Zebra mussel</name>
    <name type="synonym">Mytilus polymorpha</name>
    <dbReference type="NCBI Taxonomy" id="45954"/>
    <lineage>
        <taxon>Eukaryota</taxon>
        <taxon>Metazoa</taxon>
        <taxon>Spiralia</taxon>
        <taxon>Lophotrochozoa</taxon>
        <taxon>Mollusca</taxon>
        <taxon>Bivalvia</taxon>
        <taxon>Autobranchia</taxon>
        <taxon>Heteroconchia</taxon>
        <taxon>Euheterodonta</taxon>
        <taxon>Imparidentia</taxon>
        <taxon>Neoheterodontei</taxon>
        <taxon>Myida</taxon>
        <taxon>Dreissenoidea</taxon>
        <taxon>Dreissenidae</taxon>
        <taxon>Dreissena</taxon>
    </lineage>
</organism>
<dbReference type="AlphaFoldDB" id="A0A9D4G7X1"/>
<dbReference type="EMBL" id="JAIWYP010000006">
    <property type="protein sequence ID" value="KAH3809117.1"/>
    <property type="molecule type" value="Genomic_DNA"/>
</dbReference>
<comment type="caution">
    <text evidence="1">The sequence shown here is derived from an EMBL/GenBank/DDBJ whole genome shotgun (WGS) entry which is preliminary data.</text>
</comment>
<gene>
    <name evidence="1" type="ORF">DPMN_137480</name>
</gene>
<sequence length="92" mass="10171">MSFLGYHKPPYLYGNIGAVEGIAARQPAVIPDSQSWPSFDHPQANHDGLFARIVHLVDHYEDQLCCGMASQYCTSQRPKKGSVVTDPLTLLI</sequence>
<dbReference type="Proteomes" id="UP000828390">
    <property type="component" value="Unassembled WGS sequence"/>
</dbReference>
<evidence type="ECO:0000313" key="1">
    <source>
        <dbReference type="EMBL" id="KAH3809117.1"/>
    </source>
</evidence>
<keyword evidence="2" id="KW-1185">Reference proteome</keyword>